<dbReference type="Gene3D" id="3.40.33.10">
    <property type="entry name" value="CAP"/>
    <property type="match status" value="1"/>
</dbReference>
<dbReference type="SUPFAM" id="SSF55797">
    <property type="entry name" value="PR-1-like"/>
    <property type="match status" value="1"/>
</dbReference>
<keyword evidence="4" id="KW-1185">Reference proteome</keyword>
<dbReference type="PROSITE" id="PS51257">
    <property type="entry name" value="PROKAR_LIPOPROTEIN"/>
    <property type="match status" value="1"/>
</dbReference>
<dbReference type="InterPro" id="IPR035940">
    <property type="entry name" value="CAP_sf"/>
</dbReference>
<feature type="domain" description="SCP" evidence="2">
    <location>
        <begin position="54"/>
        <end position="165"/>
    </location>
</feature>
<dbReference type="EMBL" id="FNOM01000007">
    <property type="protein sequence ID" value="SDX30186.1"/>
    <property type="molecule type" value="Genomic_DNA"/>
</dbReference>
<dbReference type="PANTHER" id="PTHR31157">
    <property type="entry name" value="SCP DOMAIN-CONTAINING PROTEIN"/>
    <property type="match status" value="1"/>
</dbReference>
<evidence type="ECO:0000259" key="2">
    <source>
        <dbReference type="Pfam" id="PF00188"/>
    </source>
</evidence>
<dbReference type="Pfam" id="PF00188">
    <property type="entry name" value="CAP"/>
    <property type="match status" value="1"/>
</dbReference>
<name>A0A1H3AKH6_9RHOB</name>
<proteinExistence type="predicted"/>
<evidence type="ECO:0000313" key="3">
    <source>
        <dbReference type="EMBL" id="SDX30186.1"/>
    </source>
</evidence>
<dbReference type="STRING" id="564137.SAMN04488238_10736"/>
<evidence type="ECO:0000256" key="1">
    <source>
        <dbReference type="SAM" id="SignalP"/>
    </source>
</evidence>
<dbReference type="InterPro" id="IPR014044">
    <property type="entry name" value="CAP_dom"/>
</dbReference>
<reference evidence="3 4" key="1">
    <citation type="submission" date="2016-10" db="EMBL/GenBank/DDBJ databases">
        <authorList>
            <person name="de Groot N.N."/>
        </authorList>
    </citation>
    <scope>NUCLEOTIDE SEQUENCE [LARGE SCALE GENOMIC DNA]</scope>
    <source>
        <strain evidence="3 4">CGMCC 1.8894</strain>
    </source>
</reference>
<evidence type="ECO:0000313" key="4">
    <source>
        <dbReference type="Proteomes" id="UP000198539"/>
    </source>
</evidence>
<dbReference type="PANTHER" id="PTHR31157:SF1">
    <property type="entry name" value="SCP DOMAIN-CONTAINING PROTEIN"/>
    <property type="match status" value="1"/>
</dbReference>
<gene>
    <name evidence="3" type="ORF">SAMN04488238_10736</name>
</gene>
<dbReference type="RefSeq" id="WP_092890045.1">
    <property type="nucleotide sequence ID" value="NZ_CP061498.1"/>
</dbReference>
<accession>A0A1H3AKH6</accession>
<sequence>MTRFLSLSIVSLLALAACETTNQAMRMGPDGRPLPVVYRIGENDVSRVQVRMRDAMNTLRAQSGLAPLELNAQLTSAAATHARDMSVQQRPWHFGSDGSSPVDRARRAGYTGVMTGELISETFETELETLNAWMGARETRVVLLDTRPREMGFAFHQDPNGKLWWALVMGQPAQFAMAGDATGALMR</sequence>
<dbReference type="Proteomes" id="UP000198539">
    <property type="component" value="Unassembled WGS sequence"/>
</dbReference>
<protein>
    <submittedName>
        <fullName evidence="3">Cysteine-rich secretory protein family protein</fullName>
    </submittedName>
</protein>
<keyword evidence="1" id="KW-0732">Signal</keyword>
<dbReference type="CDD" id="cd05379">
    <property type="entry name" value="CAP_bacterial"/>
    <property type="match status" value="1"/>
</dbReference>
<dbReference type="AlphaFoldDB" id="A0A1H3AKH6"/>
<feature type="signal peptide" evidence="1">
    <location>
        <begin position="1"/>
        <end position="16"/>
    </location>
</feature>
<dbReference type="OrthoDB" id="7846629at2"/>
<organism evidence="3 4">
    <name type="scientific">Roseicitreum antarcticum</name>
    <dbReference type="NCBI Taxonomy" id="564137"/>
    <lineage>
        <taxon>Bacteria</taxon>
        <taxon>Pseudomonadati</taxon>
        <taxon>Pseudomonadota</taxon>
        <taxon>Alphaproteobacteria</taxon>
        <taxon>Rhodobacterales</taxon>
        <taxon>Paracoccaceae</taxon>
        <taxon>Roseicitreum</taxon>
    </lineage>
</organism>
<feature type="chain" id="PRO_5011479032" evidence="1">
    <location>
        <begin position="17"/>
        <end position="187"/>
    </location>
</feature>